<dbReference type="InterPro" id="IPR035906">
    <property type="entry name" value="MetI-like_sf"/>
</dbReference>
<dbReference type="PANTHER" id="PTHR30177">
    <property type="entry name" value="GLYCINE BETAINE/L-PROLINE TRANSPORT SYSTEM PERMEASE PROTEIN PROW"/>
    <property type="match status" value="1"/>
</dbReference>
<evidence type="ECO:0000256" key="2">
    <source>
        <dbReference type="ARBA" id="ARBA00022448"/>
    </source>
</evidence>
<name>X1IKU3_9ZZZZ</name>
<feature type="transmembrane region" description="Helical" evidence="6">
    <location>
        <begin position="85"/>
        <end position="105"/>
    </location>
</feature>
<dbReference type="GO" id="GO:0016020">
    <property type="term" value="C:membrane"/>
    <property type="evidence" value="ECO:0007669"/>
    <property type="project" value="UniProtKB-SubCell"/>
</dbReference>
<evidence type="ECO:0000259" key="7">
    <source>
        <dbReference type="PROSITE" id="PS50928"/>
    </source>
</evidence>
<dbReference type="InterPro" id="IPR000515">
    <property type="entry name" value="MetI-like"/>
</dbReference>
<feature type="transmembrane region" description="Helical" evidence="6">
    <location>
        <begin position="31"/>
        <end position="52"/>
    </location>
</feature>
<dbReference type="SUPFAM" id="SSF161098">
    <property type="entry name" value="MetI-like"/>
    <property type="match status" value="1"/>
</dbReference>
<protein>
    <recommendedName>
        <fullName evidence="7">ABC transmembrane type-1 domain-containing protein</fullName>
    </recommendedName>
</protein>
<dbReference type="CDD" id="cd06261">
    <property type="entry name" value="TM_PBP2"/>
    <property type="match status" value="1"/>
</dbReference>
<feature type="transmembrane region" description="Helical" evidence="6">
    <location>
        <begin position="58"/>
        <end position="78"/>
    </location>
</feature>
<keyword evidence="4 6" id="KW-1133">Transmembrane helix</keyword>
<evidence type="ECO:0000313" key="8">
    <source>
        <dbReference type="EMBL" id="GAH58173.1"/>
    </source>
</evidence>
<dbReference type="GO" id="GO:0055085">
    <property type="term" value="P:transmembrane transport"/>
    <property type="evidence" value="ECO:0007669"/>
    <property type="project" value="InterPro"/>
</dbReference>
<dbReference type="PROSITE" id="PS50928">
    <property type="entry name" value="ABC_TM1"/>
    <property type="match status" value="1"/>
</dbReference>
<keyword evidence="5 6" id="KW-0472">Membrane</keyword>
<gene>
    <name evidence="8" type="ORF">S03H2_32735</name>
</gene>
<accession>X1IKU3</accession>
<dbReference type="EMBL" id="BARU01019898">
    <property type="protein sequence ID" value="GAH58173.1"/>
    <property type="molecule type" value="Genomic_DNA"/>
</dbReference>
<proteinExistence type="predicted"/>
<feature type="non-terminal residue" evidence="8">
    <location>
        <position position="1"/>
    </location>
</feature>
<evidence type="ECO:0000256" key="5">
    <source>
        <dbReference type="ARBA" id="ARBA00023136"/>
    </source>
</evidence>
<dbReference type="InterPro" id="IPR051204">
    <property type="entry name" value="ABC_transp_perm/SBD"/>
</dbReference>
<dbReference type="PANTHER" id="PTHR30177:SF4">
    <property type="entry name" value="OSMOPROTECTANT IMPORT PERMEASE PROTEIN OSMW"/>
    <property type="match status" value="1"/>
</dbReference>
<dbReference type="Gene3D" id="1.10.3720.10">
    <property type="entry name" value="MetI-like"/>
    <property type="match status" value="1"/>
</dbReference>
<comment type="caution">
    <text evidence="8">The sequence shown here is derived from an EMBL/GenBank/DDBJ whole genome shotgun (WGS) entry which is preliminary data.</text>
</comment>
<organism evidence="8">
    <name type="scientific">marine sediment metagenome</name>
    <dbReference type="NCBI Taxonomy" id="412755"/>
    <lineage>
        <taxon>unclassified sequences</taxon>
        <taxon>metagenomes</taxon>
        <taxon>ecological metagenomes</taxon>
    </lineage>
</organism>
<dbReference type="GO" id="GO:0031460">
    <property type="term" value="P:glycine betaine transport"/>
    <property type="evidence" value="ECO:0007669"/>
    <property type="project" value="TreeGrafter"/>
</dbReference>
<keyword evidence="2" id="KW-0813">Transport</keyword>
<evidence type="ECO:0000256" key="4">
    <source>
        <dbReference type="ARBA" id="ARBA00022989"/>
    </source>
</evidence>
<comment type="subcellular location">
    <subcellularLocation>
        <location evidence="1">Membrane</location>
        <topology evidence="1">Multi-pass membrane protein</topology>
    </subcellularLocation>
</comment>
<dbReference type="AlphaFoldDB" id="X1IKU3"/>
<keyword evidence="3 6" id="KW-0812">Transmembrane</keyword>
<evidence type="ECO:0000256" key="3">
    <source>
        <dbReference type="ARBA" id="ARBA00022692"/>
    </source>
</evidence>
<evidence type="ECO:0000256" key="1">
    <source>
        <dbReference type="ARBA" id="ARBA00004141"/>
    </source>
</evidence>
<dbReference type="Pfam" id="PF00528">
    <property type="entry name" value="BPD_transp_1"/>
    <property type="match status" value="1"/>
</dbReference>
<feature type="domain" description="ABC transmembrane type-1" evidence="7">
    <location>
        <begin position="1"/>
        <end position="104"/>
    </location>
</feature>
<evidence type="ECO:0000256" key="6">
    <source>
        <dbReference type="SAM" id="Phobius"/>
    </source>
</evidence>
<reference evidence="8" key="1">
    <citation type="journal article" date="2014" name="Front. Microbiol.">
        <title>High frequency of phylogenetically diverse reductive dehalogenase-homologous genes in deep subseafloor sedimentary metagenomes.</title>
        <authorList>
            <person name="Kawai M."/>
            <person name="Futagami T."/>
            <person name="Toyoda A."/>
            <person name="Takaki Y."/>
            <person name="Nishi S."/>
            <person name="Hori S."/>
            <person name="Arai W."/>
            <person name="Tsubouchi T."/>
            <person name="Morono Y."/>
            <person name="Uchiyama I."/>
            <person name="Ito T."/>
            <person name="Fujiyama A."/>
            <person name="Inagaki F."/>
            <person name="Takami H."/>
        </authorList>
    </citation>
    <scope>NUCLEOTIDE SEQUENCE</scope>
    <source>
        <strain evidence="8">Expedition CK06-06</strain>
    </source>
</reference>
<sequence length="120" mass="12754">PITRNTYLALNQVKPGMIEAARGIGMSRNQILWKIKIPLSIPVIMSGIRIAIVMGVSVATYASLIAAGGLGYFIFAGIGRANLTMVLVGAILISALGIGVNFFLLKVEDWITPKGLKVKS</sequence>